<evidence type="ECO:0000313" key="1">
    <source>
        <dbReference type="EMBL" id="KKN31905.1"/>
    </source>
</evidence>
<reference evidence="1" key="1">
    <citation type="journal article" date="2015" name="Nature">
        <title>Complex archaea that bridge the gap between prokaryotes and eukaryotes.</title>
        <authorList>
            <person name="Spang A."/>
            <person name="Saw J.H."/>
            <person name="Jorgensen S.L."/>
            <person name="Zaremba-Niedzwiedzka K."/>
            <person name="Martijn J."/>
            <person name="Lind A.E."/>
            <person name="van Eijk R."/>
            <person name="Schleper C."/>
            <person name="Guy L."/>
            <person name="Ettema T.J."/>
        </authorList>
    </citation>
    <scope>NUCLEOTIDE SEQUENCE</scope>
</reference>
<comment type="caution">
    <text evidence="1">The sequence shown here is derived from an EMBL/GenBank/DDBJ whole genome shotgun (WGS) entry which is preliminary data.</text>
</comment>
<name>A0A0F9PJB2_9ZZZZ</name>
<gene>
    <name evidence="1" type="ORF">LCGC14_0819290</name>
</gene>
<dbReference type="AlphaFoldDB" id="A0A0F9PJB2"/>
<accession>A0A0F9PJB2</accession>
<organism evidence="1">
    <name type="scientific">marine sediment metagenome</name>
    <dbReference type="NCBI Taxonomy" id="412755"/>
    <lineage>
        <taxon>unclassified sequences</taxon>
        <taxon>metagenomes</taxon>
        <taxon>ecological metagenomes</taxon>
    </lineage>
</organism>
<sequence>MTTTIQIDDEIKKKLFKIKLKLEEEKGSAITYNEIIEYLINHQSTNIIRKKDLVEFRKLKGILPKSAMSMYLEEKRKELIMEEERDPLIKKKDDS</sequence>
<protein>
    <submittedName>
        <fullName evidence="1">Uncharacterized protein</fullName>
    </submittedName>
</protein>
<dbReference type="EMBL" id="LAZR01002294">
    <property type="protein sequence ID" value="KKN31905.1"/>
    <property type="molecule type" value="Genomic_DNA"/>
</dbReference>
<proteinExistence type="predicted"/>